<keyword evidence="8" id="KW-0282">Flagellum</keyword>
<dbReference type="NCBIfam" id="TIGR02550">
    <property type="entry name" value="flagell_flgL"/>
    <property type="match status" value="1"/>
</dbReference>
<sequence>MRLSTQQFFIQNLVNVQQSNANVFKYQQQMSTGKKLSKPSDDPLAATQINKFERLIARNEVFSRNVDVAERRLKLEESTLTLVIDTTLRIKDLSIQANNGGMSDADLKIIGAELEQLLGQLSGAVNTQDAQGEYLFSGFKGQTQPYQLDTAGNYVYRGDEGQRFLNVGENTTIASTDAGAGIFGTGEENLLNTVKRMADALNADPPNLQDFNAERADLDRFFEQSITTRSQIGARLKVLEDQREQLADIKLFTQNTLSSFQDTDYYEAASKLALEQNALEATYLTFSKIQQLSLFNYLR</sequence>
<evidence type="ECO:0000313" key="9">
    <source>
        <dbReference type="Proteomes" id="UP000027318"/>
    </source>
</evidence>
<dbReference type="AlphaFoldDB" id="A0A063Y5P5"/>
<feature type="domain" description="Flagellin C-terminal" evidence="7">
    <location>
        <begin position="226"/>
        <end position="298"/>
    </location>
</feature>
<evidence type="ECO:0000256" key="5">
    <source>
        <dbReference type="ARBA" id="ARBA00023143"/>
    </source>
</evidence>
<dbReference type="GO" id="GO:0071973">
    <property type="term" value="P:bacterial-type flagellum-dependent cell motility"/>
    <property type="evidence" value="ECO:0007669"/>
    <property type="project" value="InterPro"/>
</dbReference>
<comment type="subcellular location">
    <subcellularLocation>
        <location evidence="1">Bacterial flagellum</location>
    </subcellularLocation>
    <subcellularLocation>
        <location evidence="2">Secreted</location>
    </subcellularLocation>
</comment>
<dbReference type="InterPro" id="IPR013384">
    <property type="entry name" value="Flagell_FlgL"/>
</dbReference>
<dbReference type="OrthoDB" id="9768249at2"/>
<evidence type="ECO:0000256" key="4">
    <source>
        <dbReference type="ARBA" id="ARBA00022525"/>
    </source>
</evidence>
<dbReference type="InterPro" id="IPR046358">
    <property type="entry name" value="Flagellin_C"/>
</dbReference>
<evidence type="ECO:0000313" key="8">
    <source>
        <dbReference type="EMBL" id="KDE40445.1"/>
    </source>
</evidence>
<dbReference type="GO" id="GO:0005198">
    <property type="term" value="F:structural molecule activity"/>
    <property type="evidence" value="ECO:0007669"/>
    <property type="project" value="InterPro"/>
</dbReference>
<dbReference type="Proteomes" id="UP000027318">
    <property type="component" value="Unassembled WGS sequence"/>
</dbReference>
<dbReference type="GO" id="GO:0009424">
    <property type="term" value="C:bacterial-type flagellum hook"/>
    <property type="evidence" value="ECO:0007669"/>
    <property type="project" value="InterPro"/>
</dbReference>
<name>A0A063Y5P5_9GAMM</name>
<keyword evidence="5" id="KW-0975">Bacterial flagellum</keyword>
<protein>
    <submittedName>
        <fullName evidence="8">Flagellar hook-associated protein FlgL</fullName>
    </submittedName>
</protein>
<evidence type="ECO:0000256" key="3">
    <source>
        <dbReference type="ARBA" id="ARBA00005709"/>
    </source>
</evidence>
<dbReference type="STRING" id="267850.ADINL_1037"/>
<dbReference type="GO" id="GO:0005576">
    <property type="term" value="C:extracellular region"/>
    <property type="evidence" value="ECO:0007669"/>
    <property type="project" value="UniProtKB-SubCell"/>
</dbReference>
<dbReference type="Pfam" id="PF00669">
    <property type="entry name" value="Flagellin_N"/>
    <property type="match status" value="1"/>
</dbReference>
<feature type="domain" description="Flagellin N-terminal" evidence="6">
    <location>
        <begin position="4"/>
        <end position="139"/>
    </location>
</feature>
<dbReference type="InterPro" id="IPR001492">
    <property type="entry name" value="Flagellin"/>
</dbReference>
<reference evidence="8 9" key="1">
    <citation type="journal article" date="2005" name="Int. J. Syst. Evol. Microbiol.">
        <title>Nitrincola lacisaponensis gen. nov., sp. nov., a novel alkaliphilic bacterium isolated from an alkaline, saline lake.</title>
        <authorList>
            <person name="Dimitriu P.A."/>
            <person name="Shukla S.K."/>
            <person name="Conradt J."/>
            <person name="Marquez M.C."/>
            <person name="Ventosa A."/>
            <person name="Maglia A."/>
            <person name="Peyton B.M."/>
            <person name="Pinkart H.C."/>
            <person name="Mormile M.R."/>
        </authorList>
    </citation>
    <scope>NUCLEOTIDE SEQUENCE [LARGE SCALE GENOMIC DNA]</scope>
    <source>
        <strain evidence="8 9">4CA</strain>
    </source>
</reference>
<evidence type="ECO:0000256" key="2">
    <source>
        <dbReference type="ARBA" id="ARBA00004613"/>
    </source>
</evidence>
<dbReference type="SUPFAM" id="SSF64518">
    <property type="entry name" value="Phase 1 flagellin"/>
    <property type="match status" value="1"/>
</dbReference>
<keyword evidence="8" id="KW-0966">Cell projection</keyword>
<accession>A0A063Y5P5</accession>
<keyword evidence="8" id="KW-0969">Cilium</keyword>
<comment type="similarity">
    <text evidence="3">Belongs to the bacterial flagellin family.</text>
</comment>
<evidence type="ECO:0000259" key="6">
    <source>
        <dbReference type="Pfam" id="PF00669"/>
    </source>
</evidence>
<dbReference type="PANTHER" id="PTHR42792:SF1">
    <property type="entry name" value="FLAGELLAR HOOK-ASSOCIATED PROTEIN 3"/>
    <property type="match status" value="1"/>
</dbReference>
<dbReference type="PANTHER" id="PTHR42792">
    <property type="entry name" value="FLAGELLIN"/>
    <property type="match status" value="1"/>
</dbReference>
<keyword evidence="9" id="KW-1185">Reference proteome</keyword>
<dbReference type="RefSeq" id="WP_036544592.1">
    <property type="nucleotide sequence ID" value="NZ_JMSZ01000016.1"/>
</dbReference>
<dbReference type="Pfam" id="PF00700">
    <property type="entry name" value="Flagellin_C"/>
    <property type="match status" value="1"/>
</dbReference>
<proteinExistence type="inferred from homology"/>
<dbReference type="EMBL" id="JMSZ01000016">
    <property type="protein sequence ID" value="KDE40445.1"/>
    <property type="molecule type" value="Genomic_DNA"/>
</dbReference>
<organism evidence="8 9">
    <name type="scientific">Nitrincola lacisaponensis</name>
    <dbReference type="NCBI Taxonomy" id="267850"/>
    <lineage>
        <taxon>Bacteria</taxon>
        <taxon>Pseudomonadati</taxon>
        <taxon>Pseudomonadota</taxon>
        <taxon>Gammaproteobacteria</taxon>
        <taxon>Oceanospirillales</taxon>
        <taxon>Oceanospirillaceae</taxon>
        <taxon>Nitrincola</taxon>
    </lineage>
</organism>
<dbReference type="InterPro" id="IPR001029">
    <property type="entry name" value="Flagellin_N"/>
</dbReference>
<comment type="caution">
    <text evidence="8">The sequence shown here is derived from an EMBL/GenBank/DDBJ whole genome shotgun (WGS) entry which is preliminary data.</text>
</comment>
<evidence type="ECO:0000256" key="1">
    <source>
        <dbReference type="ARBA" id="ARBA00004365"/>
    </source>
</evidence>
<gene>
    <name evidence="8" type="ORF">ADINL_1037</name>
</gene>
<dbReference type="Gene3D" id="1.20.1330.10">
    <property type="entry name" value="f41 fragment of flagellin, N-terminal domain"/>
    <property type="match status" value="1"/>
</dbReference>
<keyword evidence="4" id="KW-0964">Secreted</keyword>
<evidence type="ECO:0000259" key="7">
    <source>
        <dbReference type="Pfam" id="PF00700"/>
    </source>
</evidence>